<dbReference type="InterPro" id="IPR007278">
    <property type="entry name" value="DUF397"/>
</dbReference>
<evidence type="ECO:0000313" key="3">
    <source>
        <dbReference type="Proteomes" id="UP000322927"/>
    </source>
</evidence>
<evidence type="ECO:0000259" key="1">
    <source>
        <dbReference type="Pfam" id="PF04149"/>
    </source>
</evidence>
<accession>A0A5P2BZT4</accession>
<dbReference type="RefSeq" id="WP_150217292.1">
    <property type="nucleotide sequence ID" value="NZ_CP029192.1"/>
</dbReference>
<organism evidence="2 3">
    <name type="scientific">Streptomyces venezuelae</name>
    <dbReference type="NCBI Taxonomy" id="54571"/>
    <lineage>
        <taxon>Bacteria</taxon>
        <taxon>Bacillati</taxon>
        <taxon>Actinomycetota</taxon>
        <taxon>Actinomycetes</taxon>
        <taxon>Kitasatosporales</taxon>
        <taxon>Streptomycetaceae</taxon>
        <taxon>Streptomyces</taxon>
    </lineage>
</organism>
<dbReference type="Proteomes" id="UP000322927">
    <property type="component" value="Chromosome"/>
</dbReference>
<dbReference type="OrthoDB" id="3402668at2"/>
<proteinExistence type="predicted"/>
<reference evidence="2 3" key="1">
    <citation type="submission" date="2018-05" db="EMBL/GenBank/DDBJ databases">
        <title>Streptomyces venezuelae.</title>
        <authorList>
            <person name="Kim W."/>
            <person name="Lee N."/>
            <person name="Cho B.-K."/>
        </authorList>
    </citation>
    <scope>NUCLEOTIDE SEQUENCE [LARGE SCALE GENOMIC DNA]</scope>
    <source>
        <strain evidence="2 3">ATCC 14584</strain>
    </source>
</reference>
<sequence length="62" mass="6822">MPQWQKSSYSNGTDGADCLELTLRRDALLLRESDEPDRVLTLTPAALSALISHATQPAVIRK</sequence>
<protein>
    <submittedName>
        <fullName evidence="2">DUF397 domain-containing protein</fullName>
    </submittedName>
</protein>
<feature type="domain" description="DUF397" evidence="1">
    <location>
        <begin position="3"/>
        <end position="54"/>
    </location>
</feature>
<gene>
    <name evidence="2" type="ORF">DEJ48_18675</name>
</gene>
<dbReference type="Pfam" id="PF04149">
    <property type="entry name" value="DUF397"/>
    <property type="match status" value="1"/>
</dbReference>
<dbReference type="EMBL" id="CP029192">
    <property type="protein sequence ID" value="QES35168.1"/>
    <property type="molecule type" value="Genomic_DNA"/>
</dbReference>
<dbReference type="AlphaFoldDB" id="A0A5P2BZT4"/>
<name>A0A5P2BZT4_STRVZ</name>
<evidence type="ECO:0000313" key="2">
    <source>
        <dbReference type="EMBL" id="QES35168.1"/>
    </source>
</evidence>